<feature type="repeat" description="TPR" evidence="1">
    <location>
        <begin position="93"/>
        <end position="126"/>
    </location>
</feature>
<dbReference type="SMART" id="SM00028">
    <property type="entry name" value="TPR"/>
    <property type="match status" value="4"/>
</dbReference>
<dbReference type="EMBL" id="JAWJZB010000002">
    <property type="protein sequence ID" value="MDV5087637.1"/>
    <property type="molecule type" value="Genomic_DNA"/>
</dbReference>
<gene>
    <name evidence="4" type="ORF">RVY80_02070</name>
</gene>
<feature type="region of interest" description="Disordered" evidence="2">
    <location>
        <begin position="25"/>
        <end position="50"/>
    </location>
</feature>
<dbReference type="PANTHER" id="PTHR12558">
    <property type="entry name" value="CELL DIVISION CYCLE 16,23,27"/>
    <property type="match status" value="1"/>
</dbReference>
<evidence type="ECO:0000256" key="2">
    <source>
        <dbReference type="SAM" id="MobiDB-lite"/>
    </source>
</evidence>
<dbReference type="Pfam" id="PF13181">
    <property type="entry name" value="TPR_8"/>
    <property type="match status" value="2"/>
</dbReference>
<evidence type="ECO:0000256" key="3">
    <source>
        <dbReference type="SAM" id="SignalP"/>
    </source>
</evidence>
<name>A0ABU3Z6U7_9FIRM</name>
<reference evidence="4 5" key="1">
    <citation type="submission" date="2023-10" db="EMBL/GenBank/DDBJ databases">
        <title>Veillonella sp. nov., isolated from a pig farm feces dump.</title>
        <authorList>
            <person name="Chang Y.-H."/>
        </authorList>
    </citation>
    <scope>NUCLEOTIDE SEQUENCE [LARGE SCALE GENOMIC DNA]</scope>
    <source>
        <strain evidence="4 5">YH-vei2233</strain>
    </source>
</reference>
<protein>
    <submittedName>
        <fullName evidence="4">Tetratricopeptide repeat protein</fullName>
    </submittedName>
</protein>
<dbReference type="Gene3D" id="1.25.40.10">
    <property type="entry name" value="Tetratricopeptide repeat domain"/>
    <property type="match status" value="1"/>
</dbReference>
<feature type="repeat" description="TPR" evidence="1">
    <location>
        <begin position="161"/>
        <end position="194"/>
    </location>
</feature>
<dbReference type="PANTHER" id="PTHR12558:SF33">
    <property type="entry name" value="BLL7664 PROTEIN"/>
    <property type="match status" value="1"/>
</dbReference>
<keyword evidence="5" id="KW-1185">Reference proteome</keyword>
<feature type="repeat" description="TPR" evidence="1">
    <location>
        <begin position="127"/>
        <end position="160"/>
    </location>
</feature>
<sequence>MNLKHYSMYLVLSFGLLITSGCATESAHNQPDSSKPNTSSSIEITQNSNTQSVEQIKQYTTEIAEAQKLFSDGDYPGAIAAAQLVVDKSPQNDQAYSLKGFALALNGDTSQGLDMTKKAYELNPQNVGNFYNMAMVYKLMGQLNESKGWFDKVLEKDPNNTWSVYGIATIYADQQQDKEALKWLGRAIKIDPTVKDVARTQDHFERFHGREAFENLVAP</sequence>
<dbReference type="RefSeq" id="WP_317329462.1">
    <property type="nucleotide sequence ID" value="NZ_JAWJZA010000005.1"/>
</dbReference>
<proteinExistence type="predicted"/>
<keyword evidence="1" id="KW-0802">TPR repeat</keyword>
<evidence type="ECO:0000313" key="4">
    <source>
        <dbReference type="EMBL" id="MDV5087637.1"/>
    </source>
</evidence>
<dbReference type="SUPFAM" id="SSF48452">
    <property type="entry name" value="TPR-like"/>
    <property type="match status" value="1"/>
</dbReference>
<evidence type="ECO:0000256" key="1">
    <source>
        <dbReference type="PROSITE-ProRule" id="PRU00339"/>
    </source>
</evidence>
<evidence type="ECO:0000313" key="5">
    <source>
        <dbReference type="Proteomes" id="UP001272515"/>
    </source>
</evidence>
<dbReference type="Proteomes" id="UP001272515">
    <property type="component" value="Unassembled WGS sequence"/>
</dbReference>
<dbReference type="InterPro" id="IPR019734">
    <property type="entry name" value="TPR_rpt"/>
</dbReference>
<organism evidence="4 5">
    <name type="scientific">Veillonella absiana</name>
    <dbReference type="NCBI Taxonomy" id="3079305"/>
    <lineage>
        <taxon>Bacteria</taxon>
        <taxon>Bacillati</taxon>
        <taxon>Bacillota</taxon>
        <taxon>Negativicutes</taxon>
        <taxon>Veillonellales</taxon>
        <taxon>Veillonellaceae</taxon>
        <taxon>Veillonella</taxon>
    </lineage>
</organism>
<comment type="caution">
    <text evidence="4">The sequence shown here is derived from an EMBL/GenBank/DDBJ whole genome shotgun (WGS) entry which is preliminary data.</text>
</comment>
<feature type="chain" id="PRO_5046746843" evidence="3">
    <location>
        <begin position="24"/>
        <end position="219"/>
    </location>
</feature>
<dbReference type="PROSITE" id="PS51257">
    <property type="entry name" value="PROKAR_LIPOPROTEIN"/>
    <property type="match status" value="1"/>
</dbReference>
<dbReference type="PROSITE" id="PS50005">
    <property type="entry name" value="TPR"/>
    <property type="match status" value="3"/>
</dbReference>
<feature type="signal peptide" evidence="3">
    <location>
        <begin position="1"/>
        <end position="23"/>
    </location>
</feature>
<accession>A0ABU3Z6U7</accession>
<dbReference type="InterPro" id="IPR011990">
    <property type="entry name" value="TPR-like_helical_dom_sf"/>
</dbReference>
<dbReference type="NCBIfam" id="NF047558">
    <property type="entry name" value="TPR_END_plus"/>
    <property type="match status" value="1"/>
</dbReference>
<keyword evidence="3" id="KW-0732">Signal</keyword>